<feature type="compositionally biased region" description="Acidic residues" evidence="10">
    <location>
        <begin position="260"/>
        <end position="272"/>
    </location>
</feature>
<evidence type="ECO:0000256" key="6">
    <source>
        <dbReference type="ARBA" id="ARBA00022448"/>
    </source>
</evidence>
<dbReference type="AlphaFoldDB" id="A0A6P5Q8V8"/>
<keyword evidence="9" id="KW-0539">Nucleus</keyword>
<dbReference type="GO" id="GO:0005634">
    <property type="term" value="C:nucleus"/>
    <property type="evidence" value="ECO:0007669"/>
    <property type="project" value="UniProtKB-SubCell"/>
</dbReference>
<feature type="region of interest" description="Disordered" evidence="10">
    <location>
        <begin position="260"/>
        <end position="306"/>
    </location>
</feature>
<dbReference type="InterPro" id="IPR013883">
    <property type="entry name" value="TF_Iwr1_dom"/>
</dbReference>
<dbReference type="InterPro" id="IPR040218">
    <property type="entry name" value="SLC7A6OS"/>
</dbReference>
<sequence length="335" mass="38194">MTFREAPPSAELDRHPVAPRAFPQYSAIAAMEAGRTAVLRVKRKRNAEPAEALVLACKRPRSSEVESAARETPEGQEAAAERNVFQLVATVRSQEEPIQQLVRAALRPSRSSQLRIRRDLRASVREVRKEGRYRVVSSHRSSGTSNSLEPQCGSEAVGDAGFQLLDLVHEEENLEAAATDCRKTSDPDVILCNSVELIRERLTVSEDGSQVNHQEDPKHNDDYVYDIYYMEMAPPGWIENIMSVQPYSQEWELVNDDEQSEDIYEDEDDENSENNWRNEYPDEESSDRDEDSRGSDEYNSLSEEERSCGRLMWSKYPLDVQKEFDYDSPHGLDSD</sequence>
<protein>
    <recommendedName>
        <fullName evidence="5">Probable RNA polymerase II nuclear localization protein SLC7A6OS</fullName>
    </recommendedName>
</protein>
<evidence type="ECO:0000256" key="3">
    <source>
        <dbReference type="ARBA" id="ARBA00004496"/>
    </source>
</evidence>
<name>A0A6P5Q8V8_MUSCR</name>
<evidence type="ECO:0000256" key="9">
    <source>
        <dbReference type="ARBA" id="ARBA00023242"/>
    </source>
</evidence>
<evidence type="ECO:0000256" key="4">
    <source>
        <dbReference type="ARBA" id="ARBA00010218"/>
    </source>
</evidence>
<dbReference type="GO" id="GO:0015031">
    <property type="term" value="P:protein transport"/>
    <property type="evidence" value="ECO:0007669"/>
    <property type="project" value="UniProtKB-KW"/>
</dbReference>
<reference evidence="13" key="1">
    <citation type="submission" date="2025-08" db="UniProtKB">
        <authorList>
            <consortium name="RefSeq"/>
        </authorList>
    </citation>
    <scope>IDENTIFICATION</scope>
</reference>
<comment type="similarity">
    <text evidence="4">Belongs to the IWR1/SLC7A6OS family.</text>
</comment>
<dbReference type="KEGG" id="mcal:110300564"/>
<dbReference type="PANTHER" id="PTHR31196">
    <property type="entry name" value="RNA POLYMERASE II NUCLEAR LOCALIZATION PROTEIN SLC7A6OS-RELATED"/>
    <property type="match status" value="1"/>
</dbReference>
<dbReference type="Proteomes" id="UP000515126">
    <property type="component" value="Chromosome 8"/>
</dbReference>
<evidence type="ECO:0000256" key="8">
    <source>
        <dbReference type="ARBA" id="ARBA00022927"/>
    </source>
</evidence>
<gene>
    <name evidence="13" type="primary">Slc7a6os</name>
</gene>
<evidence type="ECO:0000259" key="11">
    <source>
        <dbReference type="Pfam" id="PF08574"/>
    </source>
</evidence>
<dbReference type="CTD" id="84138"/>
<evidence type="ECO:0000313" key="13">
    <source>
        <dbReference type="RefSeq" id="XP_021026443.1"/>
    </source>
</evidence>
<evidence type="ECO:0000256" key="7">
    <source>
        <dbReference type="ARBA" id="ARBA00022490"/>
    </source>
</evidence>
<evidence type="ECO:0000256" key="1">
    <source>
        <dbReference type="ARBA" id="ARBA00003202"/>
    </source>
</evidence>
<dbReference type="Pfam" id="PF08574">
    <property type="entry name" value="Iwr1"/>
    <property type="match status" value="1"/>
</dbReference>
<accession>A0A6P5Q8V8</accession>
<comment type="function">
    <text evidence="1">Directs RNA polymerase II nuclear import.</text>
</comment>
<feature type="domain" description="Transcription factor Iwr1" evidence="11">
    <location>
        <begin position="221"/>
        <end position="284"/>
    </location>
</feature>
<evidence type="ECO:0000256" key="10">
    <source>
        <dbReference type="SAM" id="MobiDB-lite"/>
    </source>
</evidence>
<keyword evidence="6" id="KW-0813">Transport</keyword>
<dbReference type="RefSeq" id="XP_021026443.1">
    <property type="nucleotide sequence ID" value="XM_021170784.2"/>
</dbReference>
<comment type="subcellular location">
    <subcellularLocation>
        <location evidence="3">Cytoplasm</location>
    </subcellularLocation>
    <subcellularLocation>
        <location evidence="2">Nucleus</location>
    </subcellularLocation>
</comment>
<evidence type="ECO:0000256" key="5">
    <source>
        <dbReference type="ARBA" id="ARBA00017036"/>
    </source>
</evidence>
<dbReference type="GO" id="GO:0005737">
    <property type="term" value="C:cytoplasm"/>
    <property type="evidence" value="ECO:0007669"/>
    <property type="project" value="UniProtKB-SubCell"/>
</dbReference>
<keyword evidence="7" id="KW-0963">Cytoplasm</keyword>
<evidence type="ECO:0000256" key="2">
    <source>
        <dbReference type="ARBA" id="ARBA00004123"/>
    </source>
</evidence>
<keyword evidence="8" id="KW-0653">Protein transport</keyword>
<dbReference type="GO" id="GO:0032502">
    <property type="term" value="P:developmental process"/>
    <property type="evidence" value="ECO:0007669"/>
    <property type="project" value="TreeGrafter"/>
</dbReference>
<dbReference type="GeneID" id="110300564"/>
<dbReference type="PANTHER" id="PTHR31196:SF2">
    <property type="entry name" value="RNA POLYMERASE II NUCLEAR LOCALIZATION PROTEIN SLC7A6OS-RELATED"/>
    <property type="match status" value="1"/>
</dbReference>
<evidence type="ECO:0000313" key="12">
    <source>
        <dbReference type="Proteomes" id="UP000515126"/>
    </source>
</evidence>
<proteinExistence type="inferred from homology"/>
<organism evidence="12 13">
    <name type="scientific">Mus caroli</name>
    <name type="common">Ryukyu mouse</name>
    <name type="synonym">Ricefield mouse</name>
    <dbReference type="NCBI Taxonomy" id="10089"/>
    <lineage>
        <taxon>Eukaryota</taxon>
        <taxon>Metazoa</taxon>
        <taxon>Chordata</taxon>
        <taxon>Craniata</taxon>
        <taxon>Vertebrata</taxon>
        <taxon>Euteleostomi</taxon>
        <taxon>Mammalia</taxon>
        <taxon>Eutheria</taxon>
        <taxon>Euarchontoglires</taxon>
        <taxon>Glires</taxon>
        <taxon>Rodentia</taxon>
        <taxon>Myomorpha</taxon>
        <taxon>Muroidea</taxon>
        <taxon>Muridae</taxon>
        <taxon>Murinae</taxon>
        <taxon>Mus</taxon>
        <taxon>Mus</taxon>
    </lineage>
</organism>
<keyword evidence="12" id="KW-1185">Reference proteome</keyword>